<evidence type="ECO:0000256" key="1">
    <source>
        <dbReference type="ARBA" id="ARBA00023319"/>
    </source>
</evidence>
<sequence>MLFYYSSIILCKILLSESQSSQDTNHCTIEEIKHDGILMELCVQREVIGVRSEDVTLPCWFHHNQANNVKRLSLILSRAYADESNVVILDSATNFIGESFEGRIQIVGNPSEGEGTVRIRDLKMEDEGMYVCRFEFTILKMTWFSGDKWRPSGFQAKEGKRTELRIDVHPRILHIWREVVNSSTSWRLLCEAEAKPRPIITWWNPQGLLVYGSESVVSPNDQNQFQIVSSLNMRRGDPEGKYSCLVRNKYGVAKDFVFFEELETTVKESIAVVCSITLIGVIILIVVGFIIYKKQQTTGEGLEKEELLHGSDEETS</sequence>
<dbReference type="GO" id="GO:0045124">
    <property type="term" value="P:regulation of bone resorption"/>
    <property type="evidence" value="ECO:0007669"/>
    <property type="project" value="TreeGrafter"/>
</dbReference>
<keyword evidence="2" id="KW-0812">Transmembrane</keyword>
<dbReference type="InterPro" id="IPR013106">
    <property type="entry name" value="Ig_V-set"/>
</dbReference>
<keyword evidence="3" id="KW-0732">Signal</keyword>
<accession>A0A8C4R3W2</accession>
<dbReference type="Pfam" id="PF07686">
    <property type="entry name" value="V-set"/>
    <property type="match status" value="1"/>
</dbReference>
<dbReference type="GO" id="GO:2001204">
    <property type="term" value="P:regulation of osteoclast development"/>
    <property type="evidence" value="ECO:0007669"/>
    <property type="project" value="TreeGrafter"/>
</dbReference>
<dbReference type="GO" id="GO:0005886">
    <property type="term" value="C:plasma membrane"/>
    <property type="evidence" value="ECO:0007669"/>
    <property type="project" value="TreeGrafter"/>
</dbReference>
<feature type="signal peptide" evidence="3">
    <location>
        <begin position="1"/>
        <end position="18"/>
    </location>
</feature>
<dbReference type="InterPro" id="IPR013783">
    <property type="entry name" value="Ig-like_fold"/>
</dbReference>
<evidence type="ECO:0000313" key="5">
    <source>
        <dbReference type="Ensembl" id="ENSEBUP00000023744.1"/>
    </source>
</evidence>
<dbReference type="SMART" id="SM00409">
    <property type="entry name" value="IG"/>
    <property type="match status" value="2"/>
</dbReference>
<evidence type="ECO:0000256" key="3">
    <source>
        <dbReference type="SAM" id="SignalP"/>
    </source>
</evidence>
<dbReference type="Ensembl" id="ENSEBUT00000024320.1">
    <property type="protein sequence ID" value="ENSEBUP00000023744.1"/>
    <property type="gene ID" value="ENSEBUG00000014626.1"/>
</dbReference>
<keyword evidence="2" id="KW-1133">Transmembrane helix</keyword>
<dbReference type="InterPro" id="IPR007110">
    <property type="entry name" value="Ig-like_dom"/>
</dbReference>
<dbReference type="Gene3D" id="2.60.40.10">
    <property type="entry name" value="Immunoglobulins"/>
    <property type="match status" value="2"/>
</dbReference>
<reference evidence="5" key="1">
    <citation type="submission" date="2025-08" db="UniProtKB">
        <authorList>
            <consortium name="Ensembl"/>
        </authorList>
    </citation>
    <scope>IDENTIFICATION</scope>
</reference>
<evidence type="ECO:0000256" key="2">
    <source>
        <dbReference type="SAM" id="Phobius"/>
    </source>
</evidence>
<dbReference type="PROSITE" id="PS50835">
    <property type="entry name" value="IG_LIKE"/>
    <property type="match status" value="1"/>
</dbReference>
<reference evidence="5" key="2">
    <citation type="submission" date="2025-09" db="UniProtKB">
        <authorList>
            <consortium name="Ensembl"/>
        </authorList>
    </citation>
    <scope>IDENTIFICATION</scope>
</reference>
<dbReference type="SUPFAM" id="SSF48726">
    <property type="entry name" value="Immunoglobulin"/>
    <property type="match status" value="2"/>
</dbReference>
<dbReference type="PANTHER" id="PTHR46942">
    <property type="entry name" value="SIALIC ACID-BINDING IG-LIKE LECTIN 15"/>
    <property type="match status" value="1"/>
</dbReference>
<dbReference type="PANTHER" id="PTHR46942:SF1">
    <property type="entry name" value="SIALIC ACID-BINDING IG-LIKE LECTIN 15"/>
    <property type="match status" value="1"/>
</dbReference>
<keyword evidence="2" id="KW-0472">Membrane</keyword>
<dbReference type="InterPro" id="IPR042836">
    <property type="entry name" value="SIG15"/>
</dbReference>
<dbReference type="InterPro" id="IPR013151">
    <property type="entry name" value="Immunoglobulin_dom"/>
</dbReference>
<organism evidence="5 6">
    <name type="scientific">Eptatretus burgeri</name>
    <name type="common">Inshore hagfish</name>
    <dbReference type="NCBI Taxonomy" id="7764"/>
    <lineage>
        <taxon>Eukaryota</taxon>
        <taxon>Metazoa</taxon>
        <taxon>Chordata</taxon>
        <taxon>Craniata</taxon>
        <taxon>Vertebrata</taxon>
        <taxon>Cyclostomata</taxon>
        <taxon>Myxini</taxon>
        <taxon>Myxiniformes</taxon>
        <taxon>Myxinidae</taxon>
        <taxon>Eptatretinae</taxon>
        <taxon>Eptatretus</taxon>
    </lineage>
</organism>
<dbReference type="InterPro" id="IPR036179">
    <property type="entry name" value="Ig-like_dom_sf"/>
</dbReference>
<evidence type="ECO:0000259" key="4">
    <source>
        <dbReference type="PROSITE" id="PS50835"/>
    </source>
</evidence>
<evidence type="ECO:0000313" key="6">
    <source>
        <dbReference type="Proteomes" id="UP000694388"/>
    </source>
</evidence>
<dbReference type="SMART" id="SM00406">
    <property type="entry name" value="IGv"/>
    <property type="match status" value="1"/>
</dbReference>
<dbReference type="GeneTree" id="ENSGT00930000152707"/>
<dbReference type="Proteomes" id="UP000694388">
    <property type="component" value="Unplaced"/>
</dbReference>
<feature type="chain" id="PRO_5033981363" description="Ig-like domain-containing protein" evidence="3">
    <location>
        <begin position="19"/>
        <end position="316"/>
    </location>
</feature>
<proteinExistence type="predicted"/>
<keyword evidence="6" id="KW-1185">Reference proteome</keyword>
<dbReference type="OMA" id="ISTCMLE"/>
<dbReference type="GO" id="GO:0032956">
    <property type="term" value="P:regulation of actin cytoskeleton organization"/>
    <property type="evidence" value="ECO:0007669"/>
    <property type="project" value="TreeGrafter"/>
</dbReference>
<dbReference type="AlphaFoldDB" id="A0A8C4R3W2"/>
<dbReference type="InterPro" id="IPR003599">
    <property type="entry name" value="Ig_sub"/>
</dbReference>
<feature type="transmembrane region" description="Helical" evidence="2">
    <location>
        <begin position="270"/>
        <end position="292"/>
    </location>
</feature>
<feature type="domain" description="Ig-like" evidence="4">
    <location>
        <begin position="170"/>
        <end position="248"/>
    </location>
</feature>
<keyword evidence="1" id="KW-0393">Immunoglobulin domain</keyword>
<protein>
    <recommendedName>
        <fullName evidence="4">Ig-like domain-containing protein</fullName>
    </recommendedName>
</protein>
<name>A0A8C4R3W2_EPTBU</name>
<dbReference type="Pfam" id="PF00047">
    <property type="entry name" value="ig"/>
    <property type="match status" value="1"/>
</dbReference>